<evidence type="ECO:0000313" key="17">
    <source>
        <dbReference type="EMBL" id="DAB39264.1"/>
    </source>
</evidence>
<organism evidence="17 18">
    <name type="scientific">Sulfuricurvum kujiense</name>
    <dbReference type="NCBI Taxonomy" id="148813"/>
    <lineage>
        <taxon>Bacteria</taxon>
        <taxon>Pseudomonadati</taxon>
        <taxon>Campylobacterota</taxon>
        <taxon>Epsilonproteobacteria</taxon>
        <taxon>Campylobacterales</taxon>
        <taxon>Sulfurimonadaceae</taxon>
        <taxon>Sulfuricurvum</taxon>
    </lineage>
</organism>
<dbReference type="GO" id="GO:0015081">
    <property type="term" value="F:sodium ion transmembrane transporter activity"/>
    <property type="evidence" value="ECO:0007669"/>
    <property type="project" value="UniProtKB-UniRule"/>
</dbReference>
<comment type="similarity">
    <text evidence="4 16">Belongs to the OadG family.</text>
</comment>
<evidence type="ECO:0000256" key="7">
    <source>
        <dbReference type="ARBA" id="ARBA00022475"/>
    </source>
</evidence>
<dbReference type="GO" id="GO:0008948">
    <property type="term" value="F:oxaloacetate decarboxylase activity"/>
    <property type="evidence" value="ECO:0007669"/>
    <property type="project" value="UniProtKB-UniRule"/>
</dbReference>
<name>A0A2D3WNE8_9BACT</name>
<dbReference type="EC" id="7.2.4.2" evidence="16"/>
<evidence type="ECO:0000256" key="2">
    <source>
        <dbReference type="ARBA" id="ARBA00003002"/>
    </source>
</evidence>
<evidence type="ECO:0000256" key="10">
    <source>
        <dbReference type="ARBA" id="ARBA00022989"/>
    </source>
</evidence>
<dbReference type="GO" id="GO:0015451">
    <property type="term" value="F:decarboxylation-driven active transmembrane transporter activity"/>
    <property type="evidence" value="ECO:0007669"/>
    <property type="project" value="UniProtKB-EC"/>
</dbReference>
<evidence type="ECO:0000256" key="8">
    <source>
        <dbReference type="ARBA" id="ARBA00022692"/>
    </source>
</evidence>
<comment type="caution">
    <text evidence="17">The sequence shown here is derived from an EMBL/GenBank/DDBJ whole genome shotgun (WGS) entry which is preliminary data.</text>
</comment>
<evidence type="ECO:0000256" key="3">
    <source>
        <dbReference type="ARBA" id="ARBA00004162"/>
    </source>
</evidence>
<evidence type="ECO:0000256" key="15">
    <source>
        <dbReference type="ARBA" id="ARBA00048176"/>
    </source>
</evidence>
<comment type="catalytic activity">
    <reaction evidence="15 16">
        <text>oxaloacetate + 2 Na(+)(in) + H(+) = pyruvate + 2 Na(+)(out) + CO2</text>
        <dbReference type="Rhea" id="RHEA:57724"/>
        <dbReference type="ChEBI" id="CHEBI:15361"/>
        <dbReference type="ChEBI" id="CHEBI:15378"/>
        <dbReference type="ChEBI" id="CHEBI:16452"/>
        <dbReference type="ChEBI" id="CHEBI:16526"/>
        <dbReference type="ChEBI" id="CHEBI:29101"/>
        <dbReference type="EC" id="7.2.4.2"/>
    </reaction>
</comment>
<evidence type="ECO:0000256" key="13">
    <source>
        <dbReference type="ARBA" id="ARBA00023136"/>
    </source>
</evidence>
<evidence type="ECO:0000256" key="1">
    <source>
        <dbReference type="ARBA" id="ARBA00001959"/>
    </source>
</evidence>
<dbReference type="AlphaFoldDB" id="A0A2D3WNE8"/>
<gene>
    <name evidence="16" type="primary">oadG</name>
    <name evidence="17" type="ORF">CFH83_01720</name>
</gene>
<keyword evidence="14 16" id="KW-0739">Sodium transport</keyword>
<evidence type="ECO:0000256" key="6">
    <source>
        <dbReference type="ARBA" id="ARBA00022448"/>
    </source>
</evidence>
<keyword evidence="8 16" id="KW-0812">Transmembrane</keyword>
<dbReference type="Pfam" id="PF04277">
    <property type="entry name" value="OAD_gamma"/>
    <property type="match status" value="1"/>
</dbReference>
<comment type="subcellular location">
    <subcellularLocation>
        <location evidence="3 16">Cell membrane</location>
        <topology evidence="3 16">Single-pass membrane protein</topology>
    </subcellularLocation>
</comment>
<evidence type="ECO:0000256" key="4">
    <source>
        <dbReference type="ARBA" id="ARBA00005844"/>
    </source>
</evidence>
<evidence type="ECO:0000256" key="5">
    <source>
        <dbReference type="ARBA" id="ARBA00011869"/>
    </source>
</evidence>
<comment type="subunit">
    <text evidence="5 16">Heterotrimer of an alpha, a beta and a gamma subunit.</text>
</comment>
<evidence type="ECO:0000256" key="12">
    <source>
        <dbReference type="ARBA" id="ARBA00023065"/>
    </source>
</evidence>
<dbReference type="NCBIfam" id="TIGR01195">
    <property type="entry name" value="oadG_fam"/>
    <property type="match status" value="1"/>
</dbReference>
<dbReference type="Proteomes" id="UP000228859">
    <property type="component" value="Unassembled WGS sequence"/>
</dbReference>
<evidence type="ECO:0000256" key="16">
    <source>
        <dbReference type="HAMAP-Rule" id="MF_00404"/>
    </source>
</evidence>
<keyword evidence="9 16" id="KW-1278">Translocase</keyword>
<sequence>MFLGMGTVFLFLTIMVYVTKLMSKLILRYFPEAPKVHASVSAPKAPVQQTNENAKIAAILGALQHHHQLEQEGKI</sequence>
<dbReference type="InterPro" id="IPR005899">
    <property type="entry name" value="Na_pump_deCOase"/>
</dbReference>
<accession>A0A2D3WNE8</accession>
<keyword evidence="13 16" id="KW-0472">Membrane</keyword>
<keyword evidence="7 16" id="KW-1003">Cell membrane</keyword>
<keyword evidence="6 16" id="KW-0813">Transport</keyword>
<keyword evidence="11 16" id="KW-0915">Sodium</keyword>
<proteinExistence type="inferred from homology"/>
<evidence type="ECO:0000256" key="11">
    <source>
        <dbReference type="ARBA" id="ARBA00023053"/>
    </source>
</evidence>
<evidence type="ECO:0000313" key="18">
    <source>
        <dbReference type="Proteomes" id="UP000228859"/>
    </source>
</evidence>
<keyword evidence="12 16" id="KW-0406">Ion transport</keyword>
<dbReference type="InterPro" id="IPR023424">
    <property type="entry name" value="OadG"/>
</dbReference>
<dbReference type="HAMAP" id="MF_00404">
    <property type="entry name" value="OadG"/>
    <property type="match status" value="1"/>
</dbReference>
<evidence type="ECO:0000256" key="14">
    <source>
        <dbReference type="ARBA" id="ARBA00023201"/>
    </source>
</evidence>
<reference evidence="17 18" key="1">
    <citation type="journal article" date="2017" name="Front. Microbiol.">
        <title>Comparative Genomic Analysis of the Class Epsilonproteobacteria and Proposed Reclassification to Epsilonbacteraeota (phyl. nov.).</title>
        <authorList>
            <person name="Waite D.W."/>
            <person name="Vanwonterghem I."/>
            <person name="Rinke C."/>
            <person name="Parks D.H."/>
            <person name="Zhang Y."/>
            <person name="Takai K."/>
            <person name="Sievert S.M."/>
            <person name="Simon J."/>
            <person name="Campbell B.J."/>
            <person name="Hanson T.E."/>
            <person name="Woyke T."/>
            <person name="Klotz M.G."/>
            <person name="Hugenholtz P."/>
        </authorList>
    </citation>
    <scope>NUCLEOTIDE SEQUENCE [LARGE SCALE GENOMIC DNA]</scope>
    <source>
        <strain evidence="17">UBA12443</strain>
    </source>
</reference>
<dbReference type="GO" id="GO:0036376">
    <property type="term" value="P:sodium ion export across plasma membrane"/>
    <property type="evidence" value="ECO:0007669"/>
    <property type="project" value="InterPro"/>
</dbReference>
<comment type="function">
    <text evidence="2 16">Catalyzes the decarboxylation of oxaloacetate coupled to Na(+) translocation.</text>
</comment>
<protein>
    <recommendedName>
        <fullName evidence="16">Probable oxaloacetate decarboxylase gamma chain</fullName>
        <ecNumber evidence="16">7.2.4.2</ecNumber>
    </recommendedName>
</protein>
<keyword evidence="10 16" id="KW-1133">Transmembrane helix</keyword>
<dbReference type="EMBL" id="DLUI01000027">
    <property type="protein sequence ID" value="DAB39264.1"/>
    <property type="molecule type" value="Genomic_DNA"/>
</dbReference>
<feature type="transmembrane region" description="Helical" evidence="16">
    <location>
        <begin position="6"/>
        <end position="27"/>
    </location>
</feature>
<evidence type="ECO:0000256" key="9">
    <source>
        <dbReference type="ARBA" id="ARBA00022967"/>
    </source>
</evidence>
<dbReference type="GO" id="GO:0005886">
    <property type="term" value="C:plasma membrane"/>
    <property type="evidence" value="ECO:0007669"/>
    <property type="project" value="UniProtKB-SubCell"/>
</dbReference>
<comment type="cofactor">
    <cofactor evidence="1 16">
        <name>Na(+)</name>
        <dbReference type="ChEBI" id="CHEBI:29101"/>
    </cofactor>
</comment>